<dbReference type="Gene3D" id="3.30.160.60">
    <property type="entry name" value="Classic Zinc Finger"/>
    <property type="match status" value="1"/>
</dbReference>
<dbReference type="InterPro" id="IPR051078">
    <property type="entry name" value="SGF11"/>
</dbReference>
<evidence type="ECO:0000256" key="10">
    <source>
        <dbReference type="RuleBase" id="RU261113"/>
    </source>
</evidence>
<comment type="subcellular location">
    <subcellularLocation>
        <location evidence="1 10">Nucleus</location>
    </subcellularLocation>
</comment>
<keyword evidence="2" id="KW-0479">Metal-binding</keyword>
<evidence type="ECO:0000256" key="3">
    <source>
        <dbReference type="ARBA" id="ARBA00022771"/>
    </source>
</evidence>
<dbReference type="GO" id="GO:0071819">
    <property type="term" value="C:DUBm complex"/>
    <property type="evidence" value="ECO:0007669"/>
    <property type="project" value="TreeGrafter"/>
</dbReference>
<keyword evidence="13" id="KW-1185">Reference proteome</keyword>
<evidence type="ECO:0000313" key="13">
    <source>
        <dbReference type="Proteomes" id="UP000007148"/>
    </source>
</evidence>
<keyword evidence="6" id="KW-0805">Transcription regulation</keyword>
<dbReference type="OrthoDB" id="21557at2759"/>
<comment type="similarity">
    <text evidence="10">Belongs to the SGF11 family.</text>
</comment>
<feature type="compositionally biased region" description="Polar residues" evidence="11">
    <location>
        <begin position="59"/>
        <end position="71"/>
    </location>
</feature>
<evidence type="ECO:0000256" key="4">
    <source>
        <dbReference type="ARBA" id="ARBA00022833"/>
    </source>
</evidence>
<organism evidence="12 13">
    <name type="scientific">Serendipita indica (strain DSM 11827)</name>
    <name type="common">Root endophyte fungus</name>
    <name type="synonym">Piriformospora indica</name>
    <dbReference type="NCBI Taxonomy" id="1109443"/>
    <lineage>
        <taxon>Eukaryota</taxon>
        <taxon>Fungi</taxon>
        <taxon>Dikarya</taxon>
        <taxon>Basidiomycota</taxon>
        <taxon>Agaricomycotina</taxon>
        <taxon>Agaricomycetes</taxon>
        <taxon>Sebacinales</taxon>
        <taxon>Serendipitaceae</taxon>
        <taxon>Serendipita</taxon>
    </lineage>
</organism>
<evidence type="ECO:0000256" key="8">
    <source>
        <dbReference type="ARBA" id="ARBA00023163"/>
    </source>
</evidence>
<keyword evidence="9" id="KW-0539">Nucleus</keyword>
<evidence type="ECO:0000256" key="2">
    <source>
        <dbReference type="ARBA" id="ARBA00022723"/>
    </source>
</evidence>
<keyword evidence="8" id="KW-0804">Transcription</keyword>
<proteinExistence type="inferred from homology"/>
<evidence type="ECO:0000256" key="9">
    <source>
        <dbReference type="ARBA" id="ARBA00023242"/>
    </source>
</evidence>
<evidence type="ECO:0000256" key="1">
    <source>
        <dbReference type="ARBA" id="ARBA00004123"/>
    </source>
</evidence>
<feature type="region of interest" description="Disordered" evidence="11">
    <location>
        <begin position="58"/>
        <end position="86"/>
    </location>
</feature>
<dbReference type="Proteomes" id="UP000007148">
    <property type="component" value="Unassembled WGS sequence"/>
</dbReference>
<dbReference type="AlphaFoldDB" id="G4T6C2"/>
<evidence type="ECO:0000256" key="7">
    <source>
        <dbReference type="ARBA" id="ARBA00023159"/>
    </source>
</evidence>
<dbReference type="GO" id="GO:0003713">
    <property type="term" value="F:transcription coactivator activity"/>
    <property type="evidence" value="ECO:0007669"/>
    <property type="project" value="TreeGrafter"/>
</dbReference>
<evidence type="ECO:0000313" key="12">
    <source>
        <dbReference type="EMBL" id="CCA66851.1"/>
    </source>
</evidence>
<feature type="region of interest" description="Disordered" evidence="11">
    <location>
        <begin position="119"/>
        <end position="255"/>
    </location>
</feature>
<evidence type="ECO:0000256" key="11">
    <source>
        <dbReference type="SAM" id="MobiDB-lite"/>
    </source>
</evidence>
<evidence type="ECO:0000256" key="6">
    <source>
        <dbReference type="ARBA" id="ARBA00023015"/>
    </source>
</evidence>
<dbReference type="GO" id="GO:0000124">
    <property type="term" value="C:SAGA complex"/>
    <property type="evidence" value="ECO:0007669"/>
    <property type="project" value="TreeGrafter"/>
</dbReference>
<keyword evidence="4" id="KW-0862">Zinc</keyword>
<dbReference type="InParanoid" id="G4T6C2"/>
<comment type="caution">
    <text evidence="12">The sequence shown here is derived from an EMBL/GenBank/DDBJ whole genome shotgun (WGS) entry which is preliminary data.</text>
</comment>
<dbReference type="InterPro" id="IPR013246">
    <property type="entry name" value="SAGA_su_Sgf11"/>
</dbReference>
<dbReference type="GO" id="GO:0006325">
    <property type="term" value="P:chromatin organization"/>
    <property type="evidence" value="ECO:0007669"/>
    <property type="project" value="UniProtKB-KW"/>
</dbReference>
<name>G4T6C2_SERID</name>
<dbReference type="OMA" id="CKRQIAS"/>
<reference evidence="12 13" key="1">
    <citation type="journal article" date="2011" name="PLoS Pathog.">
        <title>Endophytic Life Strategies Decoded by Genome and Transcriptome Analyses of the Mutualistic Root Symbiont Piriformospora indica.</title>
        <authorList>
            <person name="Zuccaro A."/>
            <person name="Lahrmann U."/>
            <person name="Guldener U."/>
            <person name="Langen G."/>
            <person name="Pfiffi S."/>
            <person name="Biedenkopf D."/>
            <person name="Wong P."/>
            <person name="Samans B."/>
            <person name="Grimm C."/>
            <person name="Basiewicz M."/>
            <person name="Murat C."/>
            <person name="Martin F."/>
            <person name="Kogel K.H."/>
        </authorList>
    </citation>
    <scope>NUCLEOTIDE SEQUENCE [LARGE SCALE GENOMIC DNA]</scope>
    <source>
        <strain evidence="12 13">DSM 11827</strain>
    </source>
</reference>
<dbReference type="eggNOG" id="ENOG502SEFT">
    <property type="taxonomic scope" value="Eukaryota"/>
</dbReference>
<keyword evidence="3" id="KW-0863">Zinc-finger</keyword>
<dbReference type="Pfam" id="PF08209">
    <property type="entry name" value="Sgf11"/>
    <property type="match status" value="1"/>
</dbReference>
<dbReference type="PANTHER" id="PTHR46367">
    <property type="entry name" value="ATAXIN-7-LIKE PROTEIN 3"/>
    <property type="match status" value="1"/>
</dbReference>
<feature type="compositionally biased region" description="Polar residues" evidence="11">
    <location>
        <begin position="235"/>
        <end position="246"/>
    </location>
</feature>
<dbReference type="STRING" id="1109443.G4T6C2"/>
<dbReference type="GO" id="GO:0008270">
    <property type="term" value="F:zinc ion binding"/>
    <property type="evidence" value="ECO:0007669"/>
    <property type="project" value="UniProtKB-KW"/>
</dbReference>
<sequence>MPPKSRQDAIASVANIIFEEMLSELVFDTVVRGHQDAQKAKRPCRCCGTYCSLPHPPGSKSSTNLATSASGQPPKGMTGSSGSGTPTKDTNILLTCPSCARPVASNRCAQHLANCMGIGTGRRGARNAKAKQDQRAASPYIDSPDEPSSSQKSKKKKDSNSNGKRPPSPSLLDTPTKKPKKMKANSVNDLMEIGSTSSSQGASRARKGSAASSIANNLASPSPSMYSSPESADSTDTGGSSHTQPKQAGLPKPVKVKSISGATVTVASAAAIPRGPPGSSKGRIIAAARLHGDADANKDP</sequence>
<dbReference type="PANTHER" id="PTHR46367:SF1">
    <property type="entry name" value="ATAXIN-7-LIKE PROTEIN 3"/>
    <property type="match status" value="1"/>
</dbReference>
<accession>G4T6C2</accession>
<dbReference type="HOGENOM" id="CLU_054417_0_0_1"/>
<feature type="compositionally biased region" description="Low complexity" evidence="11">
    <location>
        <begin position="73"/>
        <end position="86"/>
    </location>
</feature>
<protein>
    <recommendedName>
        <fullName evidence="10">SAGA-associated factor 11</fullName>
    </recommendedName>
</protein>
<keyword evidence="7 10" id="KW-0010">Activator</keyword>
<evidence type="ECO:0000256" key="5">
    <source>
        <dbReference type="ARBA" id="ARBA00022853"/>
    </source>
</evidence>
<feature type="compositionally biased region" description="Low complexity" evidence="11">
    <location>
        <begin position="197"/>
        <end position="234"/>
    </location>
</feature>
<gene>
    <name evidence="12" type="ORF">PIIN_00613</name>
</gene>
<keyword evidence="5" id="KW-0156">Chromatin regulator</keyword>
<dbReference type="GO" id="GO:0006357">
    <property type="term" value="P:regulation of transcription by RNA polymerase II"/>
    <property type="evidence" value="ECO:0007669"/>
    <property type="project" value="TreeGrafter"/>
</dbReference>
<dbReference type="EMBL" id="CAFZ01000006">
    <property type="protein sequence ID" value="CCA66851.1"/>
    <property type="molecule type" value="Genomic_DNA"/>
</dbReference>